<name>A0A9X5GSH5_9FIRM</name>
<dbReference type="AlphaFoldDB" id="A0A9X5GSH5"/>
<reference evidence="1" key="1">
    <citation type="submission" date="2018-09" db="EMBL/GenBank/DDBJ databases">
        <title>Murine metabolic-syndrome-specific gut microbial biobank.</title>
        <authorList>
            <person name="Liu C."/>
        </authorList>
    </citation>
    <scope>NUCLEOTIDE SEQUENCE</scope>
    <source>
        <strain evidence="1">D42-62</strain>
    </source>
</reference>
<evidence type="ECO:0008006" key="3">
    <source>
        <dbReference type="Google" id="ProtNLM"/>
    </source>
</evidence>
<gene>
    <name evidence="1" type="ORF">D5281_10245</name>
</gene>
<keyword evidence="2" id="KW-1185">Reference proteome</keyword>
<protein>
    <recommendedName>
        <fullName evidence="3">YolD-like family protein</fullName>
    </recommendedName>
</protein>
<accession>A0A9X5GSH5</accession>
<sequence>MRDQKVSDYEDMINLPRHISKGHPPMPIMERAAQFSPFAALTGYEDAIKETGRLTDERAELDEDEKTVLDKKLRILKELEREQPEVAITYFKPDAYKAGGAYVTAKGSVKKIDVYEGVIRMQDGTSIPVEDLTEIDGEVFFAL</sequence>
<dbReference type="Proteomes" id="UP001154420">
    <property type="component" value="Unassembled WGS sequence"/>
</dbReference>
<dbReference type="OrthoDB" id="361760at2"/>
<evidence type="ECO:0000313" key="1">
    <source>
        <dbReference type="EMBL" id="NBJ92965.1"/>
    </source>
</evidence>
<proteinExistence type="predicted"/>
<evidence type="ECO:0000313" key="2">
    <source>
        <dbReference type="Proteomes" id="UP001154420"/>
    </source>
</evidence>
<organism evidence="1 2">
    <name type="scientific">Parablautia muri</name>
    <dbReference type="NCBI Taxonomy" id="2320879"/>
    <lineage>
        <taxon>Bacteria</taxon>
        <taxon>Bacillati</taxon>
        <taxon>Bacillota</taxon>
        <taxon>Clostridia</taxon>
        <taxon>Lachnospirales</taxon>
        <taxon>Lachnospiraceae</taxon>
        <taxon>Parablautia</taxon>
    </lineage>
</organism>
<dbReference type="EMBL" id="QZDT01000014">
    <property type="protein sequence ID" value="NBJ92965.1"/>
    <property type="molecule type" value="Genomic_DNA"/>
</dbReference>
<comment type="caution">
    <text evidence="1">The sequence shown here is derived from an EMBL/GenBank/DDBJ whole genome shotgun (WGS) entry which is preliminary data.</text>
</comment>
<dbReference type="RefSeq" id="WP_160560047.1">
    <property type="nucleotide sequence ID" value="NZ_QZDT01000014.1"/>
</dbReference>